<feature type="region of interest" description="Disordered" evidence="1">
    <location>
        <begin position="1"/>
        <end position="24"/>
    </location>
</feature>
<evidence type="ECO:0000313" key="4">
    <source>
        <dbReference type="EMBL" id="MBR7742204.1"/>
    </source>
</evidence>
<keyword evidence="5" id="KW-1185">Reference proteome</keyword>
<comment type="caution">
    <text evidence="4">The sequence shown here is derived from an EMBL/GenBank/DDBJ whole genome shotgun (WGS) entry which is preliminary data.</text>
</comment>
<dbReference type="Pfam" id="PF19291">
    <property type="entry name" value="TREH_N"/>
    <property type="match status" value="1"/>
</dbReference>
<dbReference type="GO" id="GO:0004553">
    <property type="term" value="F:hydrolase activity, hydrolyzing O-glycosyl compounds"/>
    <property type="evidence" value="ECO:0007669"/>
    <property type="project" value="TreeGrafter"/>
</dbReference>
<sequence length="629" mass="69953">MSHVRQASPRHRQARHPRSAASRVERVTTPIGEYALLGDTERAALVSRHGAIDWLCLPRFDSPACFAALLGTDDHGRWFLGPVEEASATRSYRGSSFVLDTVHETATGRVRVTDLMPFGDGRADVVRVVEGLDGEVEMDHQWVVRTGYGKILPWVSRVEDAAGQTVIRAIAGPDMLVLRGDRLPEPEDHHHRDVFTVRAGDRLRFSMTWVPSWCPVPEALDIDSRIEDTVCHFDDWADRNHYDGPYPEAVTRSLLVLRLLTDELRGGIVAAPTTSLPEDIGGERNWDYRYCWLRDASLTLEALLACGYVDETRLWRDWLVRAVAGDPSDLQIMYGVDGSRELPERELDHLPGYEGSRPVRVGNGAVGQRQSDVLGEVMIALDRARALGVTESGESWSVQRALVSDLVEHWDQTDHGLWEIRGPAQHFTHSRVMVWAAFDRAMRAVEDGGHEGDVETWRSLRDRVHAEVCERGYDPDRNTFTQHYDTRQVDAALLQLPVVGFLPWDDERIQGTIAAVEEDLMRDGFLLRYRTESGVDGLAGDENPFLACSFWLVTAFAGCGRLDDARALMERLLGCANDLGLLAEEYDPATGRLVGNFPQAFSHLALVQAAAAIADAEHGRPTTGVASGA</sequence>
<organism evidence="4 5">
    <name type="scientific">Phycicoccus avicenniae</name>
    <dbReference type="NCBI Taxonomy" id="2828860"/>
    <lineage>
        <taxon>Bacteria</taxon>
        <taxon>Bacillati</taxon>
        <taxon>Actinomycetota</taxon>
        <taxon>Actinomycetes</taxon>
        <taxon>Micrococcales</taxon>
        <taxon>Intrasporangiaceae</taxon>
        <taxon>Phycicoccus</taxon>
    </lineage>
</organism>
<dbReference type="Gene3D" id="1.50.10.10">
    <property type="match status" value="1"/>
</dbReference>
<dbReference type="GO" id="GO:0005975">
    <property type="term" value="P:carbohydrate metabolic process"/>
    <property type="evidence" value="ECO:0007669"/>
    <property type="project" value="InterPro"/>
</dbReference>
<dbReference type="InterPro" id="IPR008928">
    <property type="entry name" value="6-hairpin_glycosidase_sf"/>
</dbReference>
<evidence type="ECO:0000256" key="1">
    <source>
        <dbReference type="SAM" id="MobiDB-lite"/>
    </source>
</evidence>
<feature type="domain" description="GH15-like" evidence="2">
    <location>
        <begin position="245"/>
        <end position="610"/>
    </location>
</feature>
<reference evidence="4" key="1">
    <citation type="submission" date="2021-04" db="EMBL/GenBank/DDBJ databases">
        <title>Phycicoccus avicenniae sp. nov., a novel endophytic actinomycetes isolated from branch of Avicennia mariana.</title>
        <authorList>
            <person name="Tuo L."/>
        </authorList>
    </citation>
    <scope>NUCLEOTIDE SEQUENCE</scope>
    <source>
        <strain evidence="4">BSK3Z-2</strain>
    </source>
</reference>
<keyword evidence="4" id="KW-0378">Hydrolase</keyword>
<accession>A0A941HZI4</accession>
<dbReference type="InterPro" id="IPR012341">
    <property type="entry name" value="6hp_glycosidase-like_sf"/>
</dbReference>
<evidence type="ECO:0000259" key="3">
    <source>
        <dbReference type="Pfam" id="PF19291"/>
    </source>
</evidence>
<dbReference type="PANTHER" id="PTHR31616">
    <property type="entry name" value="TREHALASE"/>
    <property type="match status" value="1"/>
</dbReference>
<dbReference type="PANTHER" id="PTHR31616:SF0">
    <property type="entry name" value="GLUCAN 1,4-ALPHA-GLUCOSIDASE"/>
    <property type="match status" value="1"/>
</dbReference>
<proteinExistence type="predicted"/>
<dbReference type="InterPro" id="IPR011613">
    <property type="entry name" value="GH15-like"/>
</dbReference>
<dbReference type="EMBL" id="JAGSNF010000003">
    <property type="protein sequence ID" value="MBR7742204.1"/>
    <property type="molecule type" value="Genomic_DNA"/>
</dbReference>
<gene>
    <name evidence="4" type="ORF">KC207_02710</name>
</gene>
<dbReference type="InterPro" id="IPR045582">
    <property type="entry name" value="Trehalase-like_N"/>
</dbReference>
<name>A0A941HZI4_9MICO</name>
<dbReference type="Proteomes" id="UP000677016">
    <property type="component" value="Unassembled WGS sequence"/>
</dbReference>
<dbReference type="Pfam" id="PF00723">
    <property type="entry name" value="Glyco_hydro_15"/>
    <property type="match status" value="1"/>
</dbReference>
<dbReference type="AlphaFoldDB" id="A0A941HZI4"/>
<feature type="compositionally biased region" description="Basic residues" evidence="1">
    <location>
        <begin position="8"/>
        <end position="18"/>
    </location>
</feature>
<evidence type="ECO:0000313" key="5">
    <source>
        <dbReference type="Proteomes" id="UP000677016"/>
    </source>
</evidence>
<feature type="domain" description="Trehalase-like N-terminal" evidence="3">
    <location>
        <begin position="28"/>
        <end position="150"/>
    </location>
</feature>
<evidence type="ECO:0000259" key="2">
    <source>
        <dbReference type="Pfam" id="PF00723"/>
    </source>
</evidence>
<dbReference type="SUPFAM" id="SSF48208">
    <property type="entry name" value="Six-hairpin glycosidases"/>
    <property type="match status" value="1"/>
</dbReference>
<protein>
    <submittedName>
        <fullName evidence="4">Glycoside hydrolase family 15 protein</fullName>
    </submittedName>
</protein>